<dbReference type="GO" id="GO:0006310">
    <property type="term" value="P:DNA recombination"/>
    <property type="evidence" value="ECO:0007669"/>
    <property type="project" value="UniProtKB-UniRule"/>
</dbReference>
<keyword evidence="2 3" id="KW-0233">DNA recombination</keyword>
<dbReference type="AlphaFoldDB" id="A0A1L3SQ09"/>
<sequence length="164" mass="18243">MSSLNKVQLIGRLGADPEVRRMASGDPIINMRLATSEVWRDKASGEKRERTEWHTVVIFNKALCDVAEKYLKKGNIVFVEGMLATRQWEDQAGQKRWSTEVVLKAFNGELILLPQGSGSRQGASGPDDYGYQSGATDRRPAADAGTRTMSPAERSRELDDEIPF</sequence>
<dbReference type="GO" id="GO:0003697">
    <property type="term" value="F:single-stranded DNA binding"/>
    <property type="evidence" value="ECO:0007669"/>
    <property type="project" value="UniProtKB-UniRule"/>
</dbReference>
<comment type="caution">
    <text evidence="3">Lacks conserved residue(s) required for the propagation of feature annotation.</text>
</comment>
<proteinExistence type="inferred from homology"/>
<keyword evidence="3" id="KW-0227">DNA damage</keyword>
<dbReference type="InterPro" id="IPR011344">
    <property type="entry name" value="ssDNA-bd"/>
</dbReference>
<dbReference type="SUPFAM" id="SSF50249">
    <property type="entry name" value="Nucleic acid-binding proteins"/>
    <property type="match status" value="1"/>
</dbReference>
<keyword evidence="3" id="KW-0235">DNA replication</keyword>
<comment type="function">
    <text evidence="3">Plays an important role in DNA replication, recombination and repair. Binds to ssDNA and to an array of partner proteins to recruit them to their sites of action during DNA metabolism.</text>
</comment>
<feature type="region of interest" description="Disordered" evidence="5">
    <location>
        <begin position="115"/>
        <end position="164"/>
    </location>
</feature>
<organism evidence="6 7">
    <name type="scientific">Aquibium oceanicum</name>
    <dbReference type="NCBI Taxonomy" id="1670800"/>
    <lineage>
        <taxon>Bacteria</taxon>
        <taxon>Pseudomonadati</taxon>
        <taxon>Pseudomonadota</taxon>
        <taxon>Alphaproteobacteria</taxon>
        <taxon>Hyphomicrobiales</taxon>
        <taxon>Phyllobacteriaceae</taxon>
        <taxon>Aquibium</taxon>
    </lineage>
</organism>
<dbReference type="RefSeq" id="WP_072603048.1">
    <property type="nucleotide sequence ID" value="NZ_CP018171.1"/>
</dbReference>
<dbReference type="PANTHER" id="PTHR10302:SF27">
    <property type="entry name" value="SINGLE-STRANDED DNA-BINDING PROTEIN"/>
    <property type="match status" value="1"/>
</dbReference>
<dbReference type="HAMAP" id="MF_00984">
    <property type="entry name" value="SSB"/>
    <property type="match status" value="1"/>
</dbReference>
<accession>A0A1L3SQ09</accession>
<dbReference type="InterPro" id="IPR000424">
    <property type="entry name" value="Primosome_PriB/ssb"/>
</dbReference>
<dbReference type="PROSITE" id="PS50935">
    <property type="entry name" value="SSB"/>
    <property type="match status" value="1"/>
</dbReference>
<evidence type="ECO:0000256" key="5">
    <source>
        <dbReference type="SAM" id="MobiDB-lite"/>
    </source>
</evidence>
<comment type="subunit">
    <text evidence="3">Homotetramer.</text>
</comment>
<dbReference type="NCBIfam" id="TIGR00621">
    <property type="entry name" value="ssb"/>
    <property type="match status" value="1"/>
</dbReference>
<evidence type="ECO:0000313" key="7">
    <source>
        <dbReference type="Proteomes" id="UP000182840"/>
    </source>
</evidence>
<dbReference type="OrthoDB" id="9809878at2"/>
<dbReference type="PANTHER" id="PTHR10302">
    <property type="entry name" value="SINGLE-STRANDED DNA-BINDING PROTEIN"/>
    <property type="match status" value="1"/>
</dbReference>
<dbReference type="STRING" id="1670800.BSQ44_08575"/>
<name>A0A1L3SQ09_9HYPH</name>
<dbReference type="GO" id="GO:0006281">
    <property type="term" value="P:DNA repair"/>
    <property type="evidence" value="ECO:0007669"/>
    <property type="project" value="UniProtKB-UniRule"/>
</dbReference>
<dbReference type="InterPro" id="IPR012340">
    <property type="entry name" value="NA-bd_OB-fold"/>
</dbReference>
<evidence type="ECO:0000256" key="3">
    <source>
        <dbReference type="HAMAP-Rule" id="MF_00984"/>
    </source>
</evidence>
<gene>
    <name evidence="6" type="ORF">BSQ44_08575</name>
</gene>
<dbReference type="EMBL" id="CP018171">
    <property type="protein sequence ID" value="APH71415.1"/>
    <property type="molecule type" value="Genomic_DNA"/>
</dbReference>
<dbReference type="Pfam" id="PF00436">
    <property type="entry name" value="SSB"/>
    <property type="match status" value="1"/>
</dbReference>
<dbReference type="GO" id="GO:0006260">
    <property type="term" value="P:DNA replication"/>
    <property type="evidence" value="ECO:0007669"/>
    <property type="project" value="UniProtKB-UniRule"/>
</dbReference>
<keyword evidence="7" id="KW-1185">Reference proteome</keyword>
<protein>
    <recommendedName>
        <fullName evidence="3 4">Single-stranded DNA-binding protein</fullName>
        <shortName evidence="3">SSB</shortName>
    </recommendedName>
</protein>
<dbReference type="Gene3D" id="2.40.50.140">
    <property type="entry name" value="Nucleic acid-binding proteins"/>
    <property type="match status" value="1"/>
</dbReference>
<evidence type="ECO:0000313" key="6">
    <source>
        <dbReference type="EMBL" id="APH71415.1"/>
    </source>
</evidence>
<evidence type="ECO:0000256" key="2">
    <source>
        <dbReference type="ARBA" id="ARBA00023172"/>
    </source>
</evidence>
<keyword evidence="1 3" id="KW-0238">DNA-binding</keyword>
<dbReference type="Proteomes" id="UP000182840">
    <property type="component" value="Chromosome"/>
</dbReference>
<reference evidence="7" key="1">
    <citation type="submission" date="2016-11" db="EMBL/GenBank/DDBJ databases">
        <title>Mesorhizobium oceanicum sp. nov., isolated from deep seawater in South China Sea.</title>
        <authorList>
            <person name="Fu G.-Y."/>
        </authorList>
    </citation>
    <scope>NUCLEOTIDE SEQUENCE [LARGE SCALE GENOMIC DNA]</scope>
    <source>
        <strain evidence="7">B7</strain>
    </source>
</reference>
<evidence type="ECO:0000256" key="1">
    <source>
        <dbReference type="ARBA" id="ARBA00023125"/>
    </source>
</evidence>
<dbReference type="GO" id="GO:0009295">
    <property type="term" value="C:nucleoid"/>
    <property type="evidence" value="ECO:0007669"/>
    <property type="project" value="TreeGrafter"/>
</dbReference>
<evidence type="ECO:0000256" key="4">
    <source>
        <dbReference type="RuleBase" id="RU000524"/>
    </source>
</evidence>
<dbReference type="CDD" id="cd04496">
    <property type="entry name" value="SSB_OBF"/>
    <property type="match status" value="1"/>
</dbReference>
<keyword evidence="3" id="KW-0234">DNA repair</keyword>
<feature type="short sequence motif" description="Important for interaction with partner proteins" evidence="3">
    <location>
        <begin position="159"/>
        <end position="164"/>
    </location>
</feature>
<dbReference type="KEGG" id="meso:BSQ44_08575"/>